<reference evidence="2" key="1">
    <citation type="journal article" date="2011" name="PLoS Biol.">
        <title>Gene gain and loss during evolution of obligate parasitism in the white rust pathogen of Arabidopsis thaliana.</title>
        <authorList>
            <person name="Kemen E."/>
            <person name="Gardiner A."/>
            <person name="Schultz-Larsen T."/>
            <person name="Kemen A.C."/>
            <person name="Balmuth A.L."/>
            <person name="Robert-Seilaniantz A."/>
            <person name="Bailey K."/>
            <person name="Holub E."/>
            <person name="Studholme D.J."/>
            <person name="Maclean D."/>
            <person name="Jones J.D."/>
        </authorList>
    </citation>
    <scope>NUCLEOTIDE SEQUENCE</scope>
</reference>
<keyword evidence="1" id="KW-1133">Transmembrane helix</keyword>
<keyword evidence="1" id="KW-0472">Membrane</keyword>
<protein>
    <submittedName>
        <fullName evidence="2">AlNc14C4G539 protein</fullName>
    </submittedName>
</protein>
<proteinExistence type="predicted"/>
<dbReference type="EMBL" id="FR824049">
    <property type="protein sequence ID" value="CCA14468.1"/>
    <property type="molecule type" value="Genomic_DNA"/>
</dbReference>
<feature type="transmembrane region" description="Helical" evidence="1">
    <location>
        <begin position="124"/>
        <end position="144"/>
    </location>
</feature>
<dbReference type="AlphaFoldDB" id="F0W097"/>
<feature type="transmembrane region" description="Helical" evidence="1">
    <location>
        <begin position="79"/>
        <end position="103"/>
    </location>
</feature>
<dbReference type="HOGENOM" id="CLU_134726_0_0_1"/>
<sequence>MKTTEFGAPGEAIGLQQTLQNAPPCKRLATIQMAMYILSFGLTWYLVWWDSLIGFAVAVWGYYMLLNEYTRPTVKHVEIYHYGSIMSMVSHAIAVSVVIYYLIQSHLLDTLELSTLTVQIMPRAYYAFLLIYLFIQMAVTTVAIQRSYVLCAELARNDYYFEHTNKQFD</sequence>
<gene>
    <name evidence="2" type="primary">AlNc14C4G539</name>
    <name evidence="2" type="ORF">ALNC14_006110</name>
</gene>
<feature type="transmembrane region" description="Helical" evidence="1">
    <location>
        <begin position="36"/>
        <end position="59"/>
    </location>
</feature>
<keyword evidence="1" id="KW-0812">Transmembrane</keyword>
<organism evidence="2">
    <name type="scientific">Albugo laibachii Nc14</name>
    <dbReference type="NCBI Taxonomy" id="890382"/>
    <lineage>
        <taxon>Eukaryota</taxon>
        <taxon>Sar</taxon>
        <taxon>Stramenopiles</taxon>
        <taxon>Oomycota</taxon>
        <taxon>Peronosporomycetes</taxon>
        <taxon>Albuginales</taxon>
        <taxon>Albuginaceae</taxon>
        <taxon>Albugo</taxon>
    </lineage>
</organism>
<evidence type="ECO:0000256" key="1">
    <source>
        <dbReference type="SAM" id="Phobius"/>
    </source>
</evidence>
<reference evidence="2" key="2">
    <citation type="submission" date="2011-02" db="EMBL/GenBank/DDBJ databases">
        <authorList>
            <person name="MacLean D."/>
        </authorList>
    </citation>
    <scope>NUCLEOTIDE SEQUENCE</scope>
</reference>
<name>F0W097_9STRA</name>
<evidence type="ECO:0000313" key="2">
    <source>
        <dbReference type="EMBL" id="CCA14468.1"/>
    </source>
</evidence>
<accession>F0W097</accession>